<dbReference type="Proteomes" id="UP000001739">
    <property type="component" value="Plasmid pBPHYT01"/>
</dbReference>
<dbReference type="KEGG" id="bpy:Bphyt_7270"/>
<evidence type="ECO:0000313" key="2">
    <source>
        <dbReference type="Proteomes" id="UP000001739"/>
    </source>
</evidence>
<dbReference type="HOGENOM" id="CLU_2877175_0_0_4"/>
<protein>
    <submittedName>
        <fullName evidence="1">Uncharacterized protein</fullName>
    </submittedName>
</protein>
<dbReference type="EMBL" id="CP001054">
    <property type="protein sequence ID" value="ACD21555.1"/>
    <property type="molecule type" value="Genomic_DNA"/>
</dbReference>
<evidence type="ECO:0000313" key="1">
    <source>
        <dbReference type="EMBL" id="ACD21555.1"/>
    </source>
</evidence>
<organism evidence="1 2">
    <name type="scientific">Paraburkholderia phytofirmans (strain DSM 17436 / LMG 22146 / PsJN)</name>
    <name type="common">Burkholderia phytofirmans</name>
    <dbReference type="NCBI Taxonomy" id="398527"/>
    <lineage>
        <taxon>Bacteria</taxon>
        <taxon>Pseudomonadati</taxon>
        <taxon>Pseudomonadota</taxon>
        <taxon>Betaproteobacteria</taxon>
        <taxon>Burkholderiales</taxon>
        <taxon>Burkholderiaceae</taxon>
        <taxon>Paraburkholderia</taxon>
    </lineage>
</organism>
<sequence length="63" mass="7254">MSALEKWHKRSLQVRVLDRCDECGELKEDVQKRVSLWPNITAVCCAMCFTEKTTECKGFAVCE</sequence>
<dbReference type="OrthoDB" id="9115004at2"/>
<reference evidence="1 2" key="1">
    <citation type="journal article" date="2011" name="J. Bacteriol.">
        <title>Complete genome sequence of the plant growth-promoting endophyte Burkholderia phytofirmans strain PsJN.</title>
        <authorList>
            <person name="Weilharter A."/>
            <person name="Mitter B."/>
            <person name="Shin M.V."/>
            <person name="Chain P.S."/>
            <person name="Nowak J."/>
            <person name="Sessitsch A."/>
        </authorList>
    </citation>
    <scope>NUCLEOTIDE SEQUENCE [LARGE SCALE GENOMIC DNA]</scope>
    <source>
        <strain evidence="2">DSM 17436 / LMG 22146 / PsJN</strain>
        <plasmid evidence="1 2">pBPHYT01</plasmid>
    </source>
</reference>
<accession>B2TH06</accession>
<geneLocation type="plasmid" evidence="1 2">
    <name>pBPHYT01</name>
</geneLocation>
<keyword evidence="1" id="KW-0614">Plasmid</keyword>
<gene>
    <name evidence="1" type="ordered locus">Bphyt_7270</name>
</gene>
<dbReference type="AlphaFoldDB" id="B2TH06"/>
<proteinExistence type="predicted"/>
<name>B2TH06_PARPJ</name>